<dbReference type="Proteomes" id="UP000016223">
    <property type="component" value="Chromosome 2"/>
</dbReference>
<organism evidence="2 3">
    <name type="scientific">Variovorax paradoxus B4</name>
    <dbReference type="NCBI Taxonomy" id="1246301"/>
    <lineage>
        <taxon>Bacteria</taxon>
        <taxon>Pseudomonadati</taxon>
        <taxon>Pseudomonadota</taxon>
        <taxon>Betaproteobacteria</taxon>
        <taxon>Burkholderiales</taxon>
        <taxon>Comamonadaceae</taxon>
        <taxon>Variovorax</taxon>
    </lineage>
</organism>
<feature type="region of interest" description="Disordered" evidence="1">
    <location>
        <begin position="32"/>
        <end position="64"/>
    </location>
</feature>
<evidence type="ECO:0000313" key="3">
    <source>
        <dbReference type="Proteomes" id="UP000016223"/>
    </source>
</evidence>
<gene>
    <name evidence="2" type="ORF">VAPA_2c03910</name>
</gene>
<dbReference type="KEGG" id="vpd:VAPA_2c03910"/>
<feature type="compositionally biased region" description="Basic residues" evidence="1">
    <location>
        <begin position="37"/>
        <end position="52"/>
    </location>
</feature>
<proteinExistence type="predicted"/>
<reference evidence="2 3" key="1">
    <citation type="submission" date="2012-10" db="EMBL/GenBank/DDBJ databases">
        <title>Genome sequence of Variovorax paradoxus B4.</title>
        <authorList>
            <person name="Schuldes J."/>
            <person name="Brandt U."/>
            <person name="Hiessl S."/>
            <person name="Wuebbeler J.H."/>
            <person name="Thuermer A."/>
            <person name="Steinbuechel A."/>
            <person name="Daniel R."/>
        </authorList>
    </citation>
    <scope>NUCLEOTIDE SEQUENCE [LARGE SCALE GENOMIC DNA]</scope>
    <source>
        <strain evidence="2 3">B4</strain>
    </source>
</reference>
<dbReference type="EMBL" id="CP003912">
    <property type="protein sequence ID" value="AGU52951.1"/>
    <property type="molecule type" value="Genomic_DNA"/>
</dbReference>
<dbReference type="AlphaFoldDB" id="T1XK64"/>
<name>T1XK64_VARPD</name>
<sequence>MAALSFKDRKLRAWPRCTAGALSWLNIRTTGSSAARSFRRRSAGGRVPRRRSSSASACRSTARR</sequence>
<evidence type="ECO:0000256" key="1">
    <source>
        <dbReference type="SAM" id="MobiDB-lite"/>
    </source>
</evidence>
<dbReference type="HOGENOM" id="CLU_2866551_0_0_4"/>
<accession>T1XK64</accession>
<protein>
    <submittedName>
        <fullName evidence="2">Uncharacterized protein</fullName>
    </submittedName>
</protein>
<evidence type="ECO:0000313" key="2">
    <source>
        <dbReference type="EMBL" id="AGU52951.1"/>
    </source>
</evidence>
<feature type="compositionally biased region" description="Low complexity" evidence="1">
    <location>
        <begin position="53"/>
        <end position="64"/>
    </location>
</feature>